<dbReference type="Gene3D" id="2.40.128.630">
    <property type="match status" value="1"/>
</dbReference>
<dbReference type="AlphaFoldDB" id="A0A830ET01"/>
<dbReference type="InterPro" id="IPR018247">
    <property type="entry name" value="EF_Hand_1_Ca_BS"/>
</dbReference>
<accession>A0A830ET01</accession>
<organism evidence="2 3">
    <name type="scientific">Halobellus salinus</name>
    <dbReference type="NCBI Taxonomy" id="931585"/>
    <lineage>
        <taxon>Archaea</taxon>
        <taxon>Methanobacteriati</taxon>
        <taxon>Methanobacteriota</taxon>
        <taxon>Stenosarchaea group</taxon>
        <taxon>Halobacteria</taxon>
        <taxon>Halobacteriales</taxon>
        <taxon>Haloferacaceae</taxon>
        <taxon>Halobellus</taxon>
    </lineage>
</organism>
<evidence type="ECO:0000313" key="3">
    <source>
        <dbReference type="Proteomes" id="UP000653099"/>
    </source>
</evidence>
<dbReference type="OrthoDB" id="8638at2157"/>
<dbReference type="PANTHER" id="PTHR34512">
    <property type="entry name" value="CELL SURFACE PROTEIN"/>
    <property type="match status" value="1"/>
</dbReference>
<dbReference type="Proteomes" id="UP000653099">
    <property type="component" value="Unassembled WGS sequence"/>
</dbReference>
<dbReference type="PROSITE" id="PS00018">
    <property type="entry name" value="EF_HAND_1"/>
    <property type="match status" value="1"/>
</dbReference>
<comment type="caution">
    <text evidence="2">The sequence shown here is derived from an EMBL/GenBank/DDBJ whole genome shotgun (WGS) entry which is preliminary data.</text>
</comment>
<sequence>MDQTLSRRDAIRLAAAAGGAFALAGASGGGSAQTADSETVPMCRYDAHNSGVAPASGPTEEVEDVWTFETDGRLTAQPVVSNGTVFQASEDSRMYAISGDNGSEKWSAGTNQSLVRTPAVGSSIVYLSTQTGRIIALSAANGSGEWSNSTGVDAPSAVTLTSDGIVFGETDNSADYIYDLDSATGEQQQRFEVPYALSFKLPVLAEERAYVYCRAESGGHVLAAHSLGDGDEVWRADLPGNRYDDLNSSSAVAYASYDDGTIFVGDGPGVVEARDAASGDRNWQFTNLGSINTVPTFADGTVYVATEEPALHALDASIGTEQWKQSLNGTPTSPVYADGALYFGADDNYVYAHGADGGEELWSFQTGDSVVAPPVVVEDRVYAASTDGILYALEEGSGVDAPDITGDGSPAGDPDGDGLYEDINGDGSFTAVDVQALFANLDSDAVQRNQELFDFNGDGQVDITDVQALFAMLDGGQ</sequence>
<dbReference type="Pfam" id="PF13360">
    <property type="entry name" value="PQQ_2"/>
    <property type="match status" value="2"/>
</dbReference>
<dbReference type="InterPro" id="IPR002372">
    <property type="entry name" value="PQQ_rpt_dom"/>
</dbReference>
<dbReference type="InterPro" id="IPR018391">
    <property type="entry name" value="PQQ_b-propeller_rpt"/>
</dbReference>
<dbReference type="Gene3D" id="2.40.10.480">
    <property type="match status" value="1"/>
</dbReference>
<dbReference type="InterPro" id="IPR015943">
    <property type="entry name" value="WD40/YVTN_repeat-like_dom_sf"/>
</dbReference>
<dbReference type="InterPro" id="IPR036439">
    <property type="entry name" value="Dockerin_dom_sf"/>
</dbReference>
<reference evidence="2" key="1">
    <citation type="journal article" date="2014" name="Int. J. Syst. Evol. Microbiol.">
        <title>Complete genome sequence of Corynebacterium casei LMG S-19264T (=DSM 44701T), isolated from a smear-ripened cheese.</title>
        <authorList>
            <consortium name="US DOE Joint Genome Institute (JGI-PGF)"/>
            <person name="Walter F."/>
            <person name="Albersmeier A."/>
            <person name="Kalinowski J."/>
            <person name="Ruckert C."/>
        </authorList>
    </citation>
    <scope>NUCLEOTIDE SEQUENCE</scope>
    <source>
        <strain evidence="2">JCM 14359</strain>
    </source>
</reference>
<dbReference type="InterPro" id="IPR011047">
    <property type="entry name" value="Quinoprotein_ADH-like_sf"/>
</dbReference>
<dbReference type="GO" id="GO:0000272">
    <property type="term" value="P:polysaccharide catabolic process"/>
    <property type="evidence" value="ECO:0007669"/>
    <property type="project" value="InterPro"/>
</dbReference>
<gene>
    <name evidence="2" type="ORF">GCM10008995_15910</name>
</gene>
<keyword evidence="3" id="KW-1185">Reference proteome</keyword>
<dbReference type="Gene3D" id="2.130.10.10">
    <property type="entry name" value="YVTN repeat-like/Quinoprotein amine dehydrogenase"/>
    <property type="match status" value="1"/>
</dbReference>
<evidence type="ECO:0000259" key="1">
    <source>
        <dbReference type="PROSITE" id="PS50222"/>
    </source>
</evidence>
<dbReference type="SUPFAM" id="SSF50998">
    <property type="entry name" value="Quinoprotein alcohol dehydrogenase-like"/>
    <property type="match status" value="2"/>
</dbReference>
<evidence type="ECO:0000313" key="2">
    <source>
        <dbReference type="EMBL" id="GGJ06837.1"/>
    </source>
</evidence>
<dbReference type="SUPFAM" id="SSF63446">
    <property type="entry name" value="Type I dockerin domain"/>
    <property type="match status" value="1"/>
</dbReference>
<dbReference type="PANTHER" id="PTHR34512:SF30">
    <property type="entry name" value="OUTER MEMBRANE PROTEIN ASSEMBLY FACTOR BAMB"/>
    <property type="match status" value="1"/>
</dbReference>
<dbReference type="Gene3D" id="1.10.1330.10">
    <property type="entry name" value="Dockerin domain"/>
    <property type="match status" value="1"/>
</dbReference>
<dbReference type="GO" id="GO:0005509">
    <property type="term" value="F:calcium ion binding"/>
    <property type="evidence" value="ECO:0007669"/>
    <property type="project" value="InterPro"/>
</dbReference>
<dbReference type="RefSeq" id="WP_188786866.1">
    <property type="nucleotide sequence ID" value="NZ_BMOC01000008.1"/>
</dbReference>
<dbReference type="InterPro" id="IPR002105">
    <property type="entry name" value="Dockerin_1_rpt"/>
</dbReference>
<dbReference type="SMART" id="SM00564">
    <property type="entry name" value="PQQ"/>
    <property type="match status" value="7"/>
</dbReference>
<dbReference type="InterPro" id="IPR006311">
    <property type="entry name" value="TAT_signal"/>
</dbReference>
<protein>
    <recommendedName>
        <fullName evidence="1">EF-hand domain-containing protein</fullName>
    </recommendedName>
</protein>
<dbReference type="Pfam" id="PF00404">
    <property type="entry name" value="Dockerin_1"/>
    <property type="match status" value="1"/>
</dbReference>
<dbReference type="PROSITE" id="PS51318">
    <property type="entry name" value="TAT"/>
    <property type="match status" value="1"/>
</dbReference>
<feature type="domain" description="EF-hand" evidence="1">
    <location>
        <begin position="451"/>
        <end position="476"/>
    </location>
</feature>
<dbReference type="GO" id="GO:0004553">
    <property type="term" value="F:hydrolase activity, hydrolyzing O-glycosyl compounds"/>
    <property type="evidence" value="ECO:0007669"/>
    <property type="project" value="InterPro"/>
</dbReference>
<name>A0A830ET01_9EURY</name>
<proteinExistence type="predicted"/>
<dbReference type="EMBL" id="BMOC01000008">
    <property type="protein sequence ID" value="GGJ06837.1"/>
    <property type="molecule type" value="Genomic_DNA"/>
</dbReference>
<dbReference type="InterPro" id="IPR002048">
    <property type="entry name" value="EF_hand_dom"/>
</dbReference>
<reference evidence="2" key="2">
    <citation type="submission" date="2020-09" db="EMBL/GenBank/DDBJ databases">
        <authorList>
            <person name="Sun Q."/>
            <person name="Ohkuma M."/>
        </authorList>
    </citation>
    <scope>NUCLEOTIDE SEQUENCE</scope>
    <source>
        <strain evidence="2">JCM 14359</strain>
    </source>
</reference>
<dbReference type="PROSITE" id="PS50222">
    <property type="entry name" value="EF_HAND_2"/>
    <property type="match status" value="1"/>
</dbReference>